<keyword evidence="2" id="KW-0472">Membrane</keyword>
<evidence type="ECO:0000256" key="1">
    <source>
        <dbReference type="SAM" id="MobiDB-lite"/>
    </source>
</evidence>
<accession>A0A9P7YIU8</accession>
<dbReference type="AlphaFoldDB" id="A0A9P7YIU8"/>
<keyword evidence="2" id="KW-0812">Transmembrane</keyword>
<sequence>MSRAPPAASLCVSVLFLLAWIFQYAFWTTCDTDISENAGLCRHWPRLGSNGIPDLVWVRFTFVLLRLIGNFVLMVFTAMAVHFEKRSNHGFTSGSGDARNRQPEENYEL</sequence>
<reference evidence="4" key="1">
    <citation type="journal article" date="2021" name="IMA Fungus">
        <title>Genomic characterization of three marine fungi, including Emericellopsis atlantica sp. nov. with signatures of a generalist lifestyle and marine biomass degradation.</title>
        <authorList>
            <person name="Hagestad O.C."/>
            <person name="Hou L."/>
            <person name="Andersen J.H."/>
            <person name="Hansen E.H."/>
            <person name="Altermark B."/>
            <person name="Li C."/>
            <person name="Kuhnert E."/>
            <person name="Cox R.J."/>
            <person name="Crous P.W."/>
            <person name="Spatafora J.W."/>
            <person name="Lail K."/>
            <person name="Amirebrahimi M."/>
            <person name="Lipzen A."/>
            <person name="Pangilinan J."/>
            <person name="Andreopoulos W."/>
            <person name="Hayes R.D."/>
            <person name="Ng V."/>
            <person name="Grigoriev I.V."/>
            <person name="Jackson S.A."/>
            <person name="Sutton T.D.S."/>
            <person name="Dobson A.D.W."/>
            <person name="Rama T."/>
        </authorList>
    </citation>
    <scope>NUCLEOTIDE SEQUENCE</scope>
    <source>
        <strain evidence="4">TRa018bII</strain>
    </source>
</reference>
<evidence type="ECO:0000313" key="5">
    <source>
        <dbReference type="Proteomes" id="UP000824998"/>
    </source>
</evidence>
<keyword evidence="2" id="KW-1133">Transmembrane helix</keyword>
<comment type="caution">
    <text evidence="4">The sequence shown here is derived from an EMBL/GenBank/DDBJ whole genome shotgun (WGS) entry which is preliminary data.</text>
</comment>
<feature type="compositionally biased region" description="Basic and acidic residues" evidence="1">
    <location>
        <begin position="98"/>
        <end position="109"/>
    </location>
</feature>
<organism evidence="4 5">
    <name type="scientific">Amylocarpus encephaloides</name>
    <dbReference type="NCBI Taxonomy" id="45428"/>
    <lineage>
        <taxon>Eukaryota</taxon>
        <taxon>Fungi</taxon>
        <taxon>Dikarya</taxon>
        <taxon>Ascomycota</taxon>
        <taxon>Pezizomycotina</taxon>
        <taxon>Leotiomycetes</taxon>
        <taxon>Helotiales</taxon>
        <taxon>Helotiales incertae sedis</taxon>
        <taxon>Amylocarpus</taxon>
    </lineage>
</organism>
<gene>
    <name evidence="4" type="ORF">BJ875DRAFT_441083</name>
</gene>
<feature type="signal peptide" evidence="3">
    <location>
        <begin position="1"/>
        <end position="27"/>
    </location>
</feature>
<feature type="chain" id="PRO_5040271221" evidence="3">
    <location>
        <begin position="28"/>
        <end position="109"/>
    </location>
</feature>
<evidence type="ECO:0000313" key="4">
    <source>
        <dbReference type="EMBL" id="KAG9234649.1"/>
    </source>
</evidence>
<keyword evidence="5" id="KW-1185">Reference proteome</keyword>
<dbReference type="Proteomes" id="UP000824998">
    <property type="component" value="Unassembled WGS sequence"/>
</dbReference>
<keyword evidence="3" id="KW-0732">Signal</keyword>
<feature type="region of interest" description="Disordered" evidence="1">
    <location>
        <begin position="87"/>
        <end position="109"/>
    </location>
</feature>
<dbReference type="EMBL" id="MU251456">
    <property type="protein sequence ID" value="KAG9234649.1"/>
    <property type="molecule type" value="Genomic_DNA"/>
</dbReference>
<protein>
    <submittedName>
        <fullName evidence="4">Uncharacterized protein</fullName>
    </submittedName>
</protein>
<name>A0A9P7YIU8_9HELO</name>
<proteinExistence type="predicted"/>
<feature type="transmembrane region" description="Helical" evidence="2">
    <location>
        <begin position="56"/>
        <end position="81"/>
    </location>
</feature>
<evidence type="ECO:0000256" key="2">
    <source>
        <dbReference type="SAM" id="Phobius"/>
    </source>
</evidence>
<evidence type="ECO:0000256" key="3">
    <source>
        <dbReference type="SAM" id="SignalP"/>
    </source>
</evidence>